<reference evidence="1 2" key="1">
    <citation type="submission" date="2017-11" db="EMBL/GenBank/DDBJ databases">
        <title>Comparative genomic analysis of Holospora spp., intranuclear symbionts of paramecia.</title>
        <authorList>
            <person name="Garushyants S.K."/>
            <person name="Beliavskaya A."/>
            <person name="Malko D.B."/>
            <person name="Logacheva M.D."/>
            <person name="Rautian M.S."/>
            <person name="Gelfand M.S."/>
        </authorList>
    </citation>
    <scope>NUCLEOTIDE SEQUENCE [LARGE SCALE GENOMIC DNA]</scope>
    <source>
        <strain evidence="2">02AZ16</strain>
    </source>
</reference>
<dbReference type="Proteomes" id="UP000239425">
    <property type="component" value="Unassembled WGS sequence"/>
</dbReference>
<name>A0A2S5R7E3_9PROT</name>
<dbReference type="RefSeq" id="WP_129591961.1">
    <property type="nucleotide sequence ID" value="NZ_PHHC01000129.1"/>
</dbReference>
<comment type="caution">
    <text evidence="1">The sequence shown here is derived from an EMBL/GenBank/DDBJ whole genome shotgun (WGS) entry which is preliminary data.</text>
</comment>
<protein>
    <submittedName>
        <fullName evidence="1">Uncharacterized protein</fullName>
    </submittedName>
</protein>
<organism evidence="1 2">
    <name type="scientific">Holospora curviuscula</name>
    <dbReference type="NCBI Taxonomy" id="1082868"/>
    <lineage>
        <taxon>Bacteria</taxon>
        <taxon>Pseudomonadati</taxon>
        <taxon>Pseudomonadota</taxon>
        <taxon>Alphaproteobacteria</taxon>
        <taxon>Holosporales</taxon>
        <taxon>Holosporaceae</taxon>
        <taxon>Holospora</taxon>
    </lineage>
</organism>
<accession>A0A2S5R7E3</accession>
<dbReference type="EMBL" id="PHHC01000129">
    <property type="protein sequence ID" value="PPE03213.1"/>
    <property type="molecule type" value="Genomic_DNA"/>
</dbReference>
<dbReference type="AlphaFoldDB" id="A0A2S5R7E3"/>
<proteinExistence type="predicted"/>
<evidence type="ECO:0000313" key="2">
    <source>
        <dbReference type="Proteomes" id="UP000239425"/>
    </source>
</evidence>
<evidence type="ECO:0000313" key="1">
    <source>
        <dbReference type="EMBL" id="PPE03213.1"/>
    </source>
</evidence>
<gene>
    <name evidence="1" type="ORF">HCUR_01353</name>
</gene>
<sequence length="123" mass="14503">MNHYPVLLLFILFAIYTPLEARAEFFSNIFHRTKNKSQEASKKRRLQVGKPEDFINLYKRQIEDYTLCHKDIFNVISIFKKKVKNGGPTELTNEEKETIRKPSESCKFIVPNETDSLENYSIK</sequence>
<keyword evidence="2" id="KW-1185">Reference proteome</keyword>